<gene>
    <name evidence="6" type="ORF">BSL78_07911</name>
</gene>
<evidence type="ECO:0000256" key="5">
    <source>
        <dbReference type="SAM" id="MobiDB-lite"/>
    </source>
</evidence>
<comment type="subcellular location">
    <subcellularLocation>
        <location evidence="1">Golgi apparatus</location>
    </subcellularLocation>
</comment>
<dbReference type="STRING" id="307972.A0A2G8L4K7"/>
<evidence type="ECO:0000256" key="3">
    <source>
        <dbReference type="ARBA" id="ARBA00023054"/>
    </source>
</evidence>
<proteinExistence type="predicted"/>
<evidence type="ECO:0000256" key="4">
    <source>
        <dbReference type="SAM" id="Coils"/>
    </source>
</evidence>
<dbReference type="OrthoDB" id="425925at2759"/>
<dbReference type="GO" id="GO:0006888">
    <property type="term" value="P:endoplasmic reticulum to Golgi vesicle-mediated transport"/>
    <property type="evidence" value="ECO:0007669"/>
    <property type="project" value="TreeGrafter"/>
</dbReference>
<sequence>MLIRLLLGRVVPMYCTDALKCHHETELKISEDKVQRLETIIISLKAENERLSFMNSELEEKAETSELQINSISTQYREMVQEKEDELNLLKEKQTDWHGFQSESLMASPPALATSTSTSSLSSSALLVPGDHDIDDLIGAQQEINKLSSDLKKLQSECDHWKHMASSQPQPSFQVGEEAIQGANDTALKAKIKELQTKLQQEIDQSQHELSALQDAHHQKLSNLNRKHKSEIESYKEKIEELEEDLDLNTDESSASKHGDESKLKEKLSLVQKELERTKEELEETETSNASLQSEIEKLKLKDRQSSKQRTDFEGRIVKLREEKEILNKEKEKLEQVSKDQTRALEKMEMEVRGSDDTTQKEVEELRRLLEVREKELAASRTAAEEVSCELLATKHRLLESLDDNHASASTLLKDLQSARRKFDSDGIALKSKLFQEKQDLVQAMIDIGQQRQERVSFD</sequence>
<comment type="caution">
    <text evidence="6">The sequence shown here is derived from an EMBL/GenBank/DDBJ whole genome shotgun (WGS) entry which is preliminary data.</text>
</comment>
<dbReference type="PANTHER" id="PTHR18921:SF2">
    <property type="entry name" value="THYROID RECEPTOR-INTERACTING PROTEIN 11"/>
    <property type="match status" value="1"/>
</dbReference>
<organism evidence="6 7">
    <name type="scientific">Stichopus japonicus</name>
    <name type="common">Sea cucumber</name>
    <dbReference type="NCBI Taxonomy" id="307972"/>
    <lineage>
        <taxon>Eukaryota</taxon>
        <taxon>Metazoa</taxon>
        <taxon>Echinodermata</taxon>
        <taxon>Eleutherozoa</taxon>
        <taxon>Echinozoa</taxon>
        <taxon>Holothuroidea</taxon>
        <taxon>Aspidochirotacea</taxon>
        <taxon>Aspidochirotida</taxon>
        <taxon>Stichopodidae</taxon>
        <taxon>Apostichopus</taxon>
    </lineage>
</organism>
<keyword evidence="3 4" id="KW-0175">Coiled coil</keyword>
<dbReference type="AlphaFoldDB" id="A0A2G8L4K7"/>
<dbReference type="Proteomes" id="UP000230750">
    <property type="component" value="Unassembled WGS sequence"/>
</dbReference>
<keyword evidence="6" id="KW-0675">Receptor</keyword>
<accession>A0A2G8L4K7</accession>
<dbReference type="GO" id="GO:0007030">
    <property type="term" value="P:Golgi organization"/>
    <property type="evidence" value="ECO:0007669"/>
    <property type="project" value="TreeGrafter"/>
</dbReference>
<dbReference type="PANTHER" id="PTHR18921">
    <property type="entry name" value="MYOSIN HEAVY CHAIN - RELATED"/>
    <property type="match status" value="1"/>
</dbReference>
<evidence type="ECO:0000313" key="6">
    <source>
        <dbReference type="EMBL" id="PIK55181.1"/>
    </source>
</evidence>
<keyword evidence="7" id="KW-1185">Reference proteome</keyword>
<reference evidence="6 7" key="1">
    <citation type="journal article" date="2017" name="PLoS Biol.">
        <title>The sea cucumber genome provides insights into morphological evolution and visceral regeneration.</title>
        <authorList>
            <person name="Zhang X."/>
            <person name="Sun L."/>
            <person name="Yuan J."/>
            <person name="Sun Y."/>
            <person name="Gao Y."/>
            <person name="Zhang L."/>
            <person name="Li S."/>
            <person name="Dai H."/>
            <person name="Hamel J.F."/>
            <person name="Liu C."/>
            <person name="Yu Y."/>
            <person name="Liu S."/>
            <person name="Lin W."/>
            <person name="Guo K."/>
            <person name="Jin S."/>
            <person name="Xu P."/>
            <person name="Storey K.B."/>
            <person name="Huan P."/>
            <person name="Zhang T."/>
            <person name="Zhou Y."/>
            <person name="Zhang J."/>
            <person name="Lin C."/>
            <person name="Li X."/>
            <person name="Xing L."/>
            <person name="Huo D."/>
            <person name="Sun M."/>
            <person name="Wang L."/>
            <person name="Mercier A."/>
            <person name="Li F."/>
            <person name="Yang H."/>
            <person name="Xiang J."/>
        </authorList>
    </citation>
    <scope>NUCLEOTIDE SEQUENCE [LARGE SCALE GENOMIC DNA]</scope>
    <source>
        <strain evidence="6">Shaxun</strain>
        <tissue evidence="6">Muscle</tissue>
    </source>
</reference>
<name>A0A2G8L4K7_STIJA</name>
<feature type="region of interest" description="Disordered" evidence="5">
    <location>
        <begin position="243"/>
        <end position="265"/>
    </location>
</feature>
<keyword evidence="2" id="KW-0333">Golgi apparatus</keyword>
<feature type="coiled-coil region" evidence="4">
    <location>
        <begin position="27"/>
        <end position="93"/>
    </location>
</feature>
<feature type="region of interest" description="Disordered" evidence="5">
    <location>
        <begin position="209"/>
        <end position="230"/>
    </location>
</feature>
<evidence type="ECO:0000256" key="2">
    <source>
        <dbReference type="ARBA" id="ARBA00023034"/>
    </source>
</evidence>
<evidence type="ECO:0000313" key="7">
    <source>
        <dbReference type="Proteomes" id="UP000230750"/>
    </source>
</evidence>
<dbReference type="GO" id="GO:0031267">
    <property type="term" value="F:small GTPase binding"/>
    <property type="evidence" value="ECO:0007669"/>
    <property type="project" value="TreeGrafter"/>
</dbReference>
<evidence type="ECO:0000256" key="1">
    <source>
        <dbReference type="ARBA" id="ARBA00004555"/>
    </source>
</evidence>
<dbReference type="GO" id="GO:0005794">
    <property type="term" value="C:Golgi apparatus"/>
    <property type="evidence" value="ECO:0007669"/>
    <property type="project" value="UniProtKB-SubCell"/>
</dbReference>
<dbReference type="EMBL" id="MRZV01000223">
    <property type="protein sequence ID" value="PIK55181.1"/>
    <property type="molecule type" value="Genomic_DNA"/>
</dbReference>
<protein>
    <submittedName>
        <fullName evidence="6">Putative thyroid receptor-interacting protein 11</fullName>
    </submittedName>
</protein>
<feature type="compositionally biased region" description="Basic and acidic residues" evidence="5">
    <location>
        <begin position="254"/>
        <end position="265"/>
    </location>
</feature>